<organism evidence="1 2">
    <name type="scientific">Spirosoma montaniterrae</name>
    <dbReference type="NCBI Taxonomy" id="1178516"/>
    <lineage>
        <taxon>Bacteria</taxon>
        <taxon>Pseudomonadati</taxon>
        <taxon>Bacteroidota</taxon>
        <taxon>Cytophagia</taxon>
        <taxon>Cytophagales</taxon>
        <taxon>Cytophagaceae</taxon>
        <taxon>Spirosoma</taxon>
    </lineage>
</organism>
<reference evidence="1 2" key="1">
    <citation type="submission" date="2016-01" db="EMBL/GenBank/DDBJ databases">
        <authorList>
            <person name="Oliw E.H."/>
        </authorList>
    </citation>
    <scope>NUCLEOTIDE SEQUENCE [LARGE SCALE GENOMIC DNA]</scope>
    <source>
        <strain evidence="1 2">DY10</strain>
    </source>
</reference>
<evidence type="ECO:0000313" key="1">
    <source>
        <dbReference type="EMBL" id="AQG78359.1"/>
    </source>
</evidence>
<name>A0A1P9WSM8_9BACT</name>
<dbReference type="Proteomes" id="UP000187941">
    <property type="component" value="Chromosome"/>
</dbReference>
<dbReference type="STRING" id="1178516.AWR27_02815"/>
<dbReference type="AlphaFoldDB" id="A0A1P9WSM8"/>
<protein>
    <recommendedName>
        <fullName evidence="3">Hyalin</fullName>
    </recommendedName>
</protein>
<evidence type="ECO:0008006" key="3">
    <source>
        <dbReference type="Google" id="ProtNLM"/>
    </source>
</evidence>
<gene>
    <name evidence="1" type="ORF">AWR27_02815</name>
</gene>
<dbReference type="EMBL" id="CP014263">
    <property type="protein sequence ID" value="AQG78359.1"/>
    <property type="molecule type" value="Genomic_DNA"/>
</dbReference>
<dbReference type="KEGG" id="smon:AWR27_02815"/>
<sequence length="339" mass="38441">MVKDIHTTGSSYPRKLTNVNGTLFFIASDLQNVDQLWKSDGSLNGTIPVKRLSNDFGFPVGQPQMISFKNKLHYLYTSDSELQLWQSDGSLDGTLPVKVLSYGGDFLVNFNNRQLLFTGPQGWFGSTLWQSDGTSEGTSTIQTINGEKLAFISQPVVLNDNSYFYGFSSNGIIGLWKYDGVNLQLIKHPLQSYHSMYYNGKVPIIDNVLYFRAFSTDNRNNLWRSDATENGTFAIPVVNEGIIYEDVQEITALRNKIYFTARSVQLEKRFLFVSDGTEAGTKRLFEVPYQRHEERSNVILGAYDGTLYLRLRDSAHGLELWKYTPDEKKCLPVVVSKIK</sequence>
<accession>A0A1P9WSM8</accession>
<keyword evidence="2" id="KW-1185">Reference proteome</keyword>
<evidence type="ECO:0000313" key="2">
    <source>
        <dbReference type="Proteomes" id="UP000187941"/>
    </source>
</evidence>
<dbReference type="SUPFAM" id="SSF82171">
    <property type="entry name" value="DPP6 N-terminal domain-like"/>
    <property type="match status" value="1"/>
</dbReference>
<proteinExistence type="predicted"/>